<keyword evidence="2" id="KW-1185">Reference proteome</keyword>
<dbReference type="Gene3D" id="3.40.50.1000">
    <property type="entry name" value="HAD superfamily/HAD-like"/>
    <property type="match status" value="1"/>
</dbReference>
<evidence type="ECO:0008006" key="3">
    <source>
        <dbReference type="Google" id="ProtNLM"/>
    </source>
</evidence>
<dbReference type="SUPFAM" id="SSF56784">
    <property type="entry name" value="HAD-like"/>
    <property type="match status" value="1"/>
</dbReference>
<comment type="caution">
    <text evidence="1">The sequence shown here is derived from an EMBL/GenBank/DDBJ whole genome shotgun (WGS) entry which is preliminary data.</text>
</comment>
<dbReference type="EMBL" id="SHNO01000001">
    <property type="protein sequence ID" value="MCX2977322.1"/>
    <property type="molecule type" value="Genomic_DNA"/>
</dbReference>
<name>A0ABT3T4W2_9GAMM</name>
<evidence type="ECO:0000313" key="1">
    <source>
        <dbReference type="EMBL" id="MCX2977322.1"/>
    </source>
</evidence>
<proteinExistence type="predicted"/>
<protein>
    <recommendedName>
        <fullName evidence="3">Phenylphosphate carboxylase subunit delta</fullName>
    </recommendedName>
</protein>
<gene>
    <name evidence="1" type="ORF">EYC82_08140</name>
</gene>
<dbReference type="InterPro" id="IPR036412">
    <property type="entry name" value="HAD-like_sf"/>
</dbReference>
<reference evidence="1" key="1">
    <citation type="submission" date="2019-02" db="EMBL/GenBank/DDBJ databases">
        <authorList>
            <person name="Li S.-H."/>
        </authorList>
    </citation>
    <scope>NUCLEOTIDE SEQUENCE</scope>
    <source>
        <strain evidence="1">IMCC11814</strain>
    </source>
</reference>
<dbReference type="InterPro" id="IPR023214">
    <property type="entry name" value="HAD_sf"/>
</dbReference>
<dbReference type="Proteomes" id="UP001143304">
    <property type="component" value="Unassembled WGS sequence"/>
</dbReference>
<organism evidence="1 2">
    <name type="scientific">Candidatus Marimicrobium litorale</name>
    <dbReference type="NCBI Taxonomy" id="2518991"/>
    <lineage>
        <taxon>Bacteria</taxon>
        <taxon>Pseudomonadati</taxon>
        <taxon>Pseudomonadota</taxon>
        <taxon>Gammaproteobacteria</taxon>
        <taxon>Cellvibrionales</taxon>
        <taxon>Halieaceae</taxon>
        <taxon>Marimicrobium</taxon>
    </lineage>
</organism>
<sequence>MSSPQSRAATIQRLVMDVDGVLANRQIYCGETREELKVFDIKDGPGLQLVNKAGVKPAIITDRFD</sequence>
<dbReference type="RefSeq" id="WP_279249049.1">
    <property type="nucleotide sequence ID" value="NZ_SHNO01000001.1"/>
</dbReference>
<evidence type="ECO:0000313" key="2">
    <source>
        <dbReference type="Proteomes" id="UP001143304"/>
    </source>
</evidence>
<accession>A0ABT3T4W2</accession>